<organism evidence="1">
    <name type="scientific">Desulfomonile tiedjei</name>
    <dbReference type="NCBI Taxonomy" id="2358"/>
    <lineage>
        <taxon>Bacteria</taxon>
        <taxon>Pseudomonadati</taxon>
        <taxon>Thermodesulfobacteriota</taxon>
        <taxon>Desulfomonilia</taxon>
        <taxon>Desulfomonilales</taxon>
        <taxon>Desulfomonilaceae</taxon>
        <taxon>Desulfomonile</taxon>
    </lineage>
</organism>
<dbReference type="AlphaFoldDB" id="A0A7C4AQL0"/>
<comment type="caution">
    <text evidence="1">The sequence shown here is derived from an EMBL/GenBank/DDBJ whole genome shotgun (WGS) entry which is preliminary data.</text>
</comment>
<dbReference type="CDD" id="cd09910">
    <property type="entry name" value="NGN-insert_like"/>
    <property type="match status" value="1"/>
</dbReference>
<reference evidence="1" key="1">
    <citation type="journal article" date="2020" name="mSystems">
        <title>Genome- and Community-Level Interaction Insights into Carbon Utilization and Element Cycling Functions of Hydrothermarchaeota in Hydrothermal Sediment.</title>
        <authorList>
            <person name="Zhou Z."/>
            <person name="Liu Y."/>
            <person name="Xu W."/>
            <person name="Pan J."/>
            <person name="Luo Z.H."/>
            <person name="Li M."/>
        </authorList>
    </citation>
    <scope>NUCLEOTIDE SEQUENCE [LARGE SCALE GENOMIC DNA]</scope>
    <source>
        <strain evidence="1">SpSt-769</strain>
    </source>
</reference>
<dbReference type="InterPro" id="IPR038690">
    <property type="entry name" value="NusG_2_sf"/>
</dbReference>
<dbReference type="Pfam" id="PF07009">
    <property type="entry name" value="NusG_II"/>
    <property type="match status" value="1"/>
</dbReference>
<evidence type="ECO:0000313" key="1">
    <source>
        <dbReference type="EMBL" id="HGH60178.1"/>
    </source>
</evidence>
<protein>
    <submittedName>
        <fullName evidence="1">NusG domain II-containing protein</fullName>
    </submittedName>
</protein>
<proteinExistence type="predicted"/>
<dbReference type="PROSITE" id="PS51257">
    <property type="entry name" value="PROKAR_LIPOPROTEIN"/>
    <property type="match status" value="1"/>
</dbReference>
<dbReference type="EMBL" id="DTGT01000085">
    <property type="protein sequence ID" value="HGH60178.1"/>
    <property type="molecule type" value="Genomic_DNA"/>
</dbReference>
<sequence>MMRILRRIQNVVPHLGHMTKADMILVAGIAASCLAIVLGAKFGKSGGSLVEISVQGKIYMEHDLARDAVIDVKGPLGTTVVQIANQRVRILSSPCRDKICVHMGTIDAHGGVLICAPNQVAVRIVNGKTETVDAFTR</sequence>
<name>A0A7C4AQL0_9BACT</name>
<dbReference type="Gene3D" id="2.60.320.10">
    <property type="entry name" value="N-utilization substance G protein NusG, insert domain"/>
    <property type="match status" value="1"/>
</dbReference>
<gene>
    <name evidence="1" type="ORF">ENV54_02635</name>
</gene>
<accession>A0A7C4AQL0</accession>